<evidence type="ECO:0000313" key="2">
    <source>
        <dbReference type="EMBL" id="QDU84996.1"/>
    </source>
</evidence>
<proteinExistence type="predicted"/>
<sequence>MNGRMEAFAARLIEDAAGVVERAEAEPTAGNGPSRSESLDGASDPPSVAELAREAEELVQGFEPTGAMFGARWRRLRGDLAETGALIWMASSALGVPTIGWRHERRALEYVVRAVCLRGWGSTGRERMRPDETCSPLLRIDGVAPAQLPDLAADAARPRAETLALGLGFWLVRQAAVGARTVEFHSAGRDLLVRCDRGGDPCDELSRPPFGAQEGAADRTRVGLERRASTRSGAWIRLSCGPRRDHPANGATDAS</sequence>
<gene>
    <name evidence="2" type="ORF">Pla163_21160</name>
</gene>
<feature type="compositionally biased region" description="Basic and acidic residues" evidence="1">
    <location>
        <begin position="216"/>
        <end position="228"/>
    </location>
</feature>
<protein>
    <submittedName>
        <fullName evidence="2">Uncharacterized protein</fullName>
    </submittedName>
</protein>
<dbReference type="Proteomes" id="UP000319342">
    <property type="component" value="Chromosome"/>
</dbReference>
<feature type="region of interest" description="Disordered" evidence="1">
    <location>
        <begin position="19"/>
        <end position="49"/>
    </location>
</feature>
<keyword evidence="3" id="KW-1185">Reference proteome</keyword>
<feature type="region of interest" description="Disordered" evidence="1">
    <location>
        <begin position="205"/>
        <end position="228"/>
    </location>
</feature>
<evidence type="ECO:0000313" key="3">
    <source>
        <dbReference type="Proteomes" id="UP000319342"/>
    </source>
</evidence>
<accession>A0A518D0I7</accession>
<evidence type="ECO:0000256" key="1">
    <source>
        <dbReference type="SAM" id="MobiDB-lite"/>
    </source>
</evidence>
<dbReference type="EMBL" id="CP036290">
    <property type="protein sequence ID" value="QDU84996.1"/>
    <property type="molecule type" value="Genomic_DNA"/>
</dbReference>
<name>A0A518D0I7_9BACT</name>
<feature type="region of interest" description="Disordered" evidence="1">
    <location>
        <begin position="236"/>
        <end position="255"/>
    </location>
</feature>
<organism evidence="2 3">
    <name type="scientific">Rohdeia mirabilis</name>
    <dbReference type="NCBI Taxonomy" id="2528008"/>
    <lineage>
        <taxon>Bacteria</taxon>
        <taxon>Pseudomonadati</taxon>
        <taxon>Planctomycetota</taxon>
        <taxon>Planctomycetia</taxon>
        <taxon>Planctomycetia incertae sedis</taxon>
        <taxon>Rohdeia</taxon>
    </lineage>
</organism>
<dbReference type="RefSeq" id="WP_145187530.1">
    <property type="nucleotide sequence ID" value="NZ_CP036290.1"/>
</dbReference>
<dbReference type="AlphaFoldDB" id="A0A518D0I7"/>
<reference evidence="2 3" key="1">
    <citation type="submission" date="2019-02" db="EMBL/GenBank/DDBJ databases">
        <title>Deep-cultivation of Planctomycetes and their phenomic and genomic characterization uncovers novel biology.</title>
        <authorList>
            <person name="Wiegand S."/>
            <person name="Jogler M."/>
            <person name="Boedeker C."/>
            <person name="Pinto D."/>
            <person name="Vollmers J."/>
            <person name="Rivas-Marin E."/>
            <person name="Kohn T."/>
            <person name="Peeters S.H."/>
            <person name="Heuer A."/>
            <person name="Rast P."/>
            <person name="Oberbeckmann S."/>
            <person name="Bunk B."/>
            <person name="Jeske O."/>
            <person name="Meyerdierks A."/>
            <person name="Storesund J.E."/>
            <person name="Kallscheuer N."/>
            <person name="Luecker S."/>
            <person name="Lage O.M."/>
            <person name="Pohl T."/>
            <person name="Merkel B.J."/>
            <person name="Hornburger P."/>
            <person name="Mueller R.-W."/>
            <person name="Bruemmer F."/>
            <person name="Labrenz M."/>
            <person name="Spormann A.M."/>
            <person name="Op den Camp H."/>
            <person name="Overmann J."/>
            <person name="Amann R."/>
            <person name="Jetten M.S.M."/>
            <person name="Mascher T."/>
            <person name="Medema M.H."/>
            <person name="Devos D.P."/>
            <person name="Kaster A.-K."/>
            <person name="Ovreas L."/>
            <person name="Rohde M."/>
            <person name="Galperin M.Y."/>
            <person name="Jogler C."/>
        </authorList>
    </citation>
    <scope>NUCLEOTIDE SEQUENCE [LARGE SCALE GENOMIC DNA]</scope>
    <source>
        <strain evidence="2 3">Pla163</strain>
    </source>
</reference>